<dbReference type="EMBL" id="JABSTV010001245">
    <property type="protein sequence ID" value="KAH7982062.1"/>
    <property type="molecule type" value="Genomic_DNA"/>
</dbReference>
<evidence type="ECO:0000313" key="3">
    <source>
        <dbReference type="Proteomes" id="UP000821837"/>
    </source>
</evidence>
<feature type="transmembrane region" description="Helical" evidence="1">
    <location>
        <begin position="226"/>
        <end position="248"/>
    </location>
</feature>
<organism evidence="2 3">
    <name type="scientific">Rhipicephalus sanguineus</name>
    <name type="common">Brown dog tick</name>
    <name type="synonym">Ixodes sanguineus</name>
    <dbReference type="NCBI Taxonomy" id="34632"/>
    <lineage>
        <taxon>Eukaryota</taxon>
        <taxon>Metazoa</taxon>
        <taxon>Ecdysozoa</taxon>
        <taxon>Arthropoda</taxon>
        <taxon>Chelicerata</taxon>
        <taxon>Arachnida</taxon>
        <taxon>Acari</taxon>
        <taxon>Parasitiformes</taxon>
        <taxon>Ixodida</taxon>
        <taxon>Ixodoidea</taxon>
        <taxon>Ixodidae</taxon>
        <taxon>Rhipicephalinae</taxon>
        <taxon>Rhipicephalus</taxon>
        <taxon>Rhipicephalus</taxon>
    </lineage>
</organism>
<dbReference type="AlphaFoldDB" id="A0A9D4QFT0"/>
<keyword evidence="1" id="KW-0472">Membrane</keyword>
<feature type="transmembrane region" description="Helical" evidence="1">
    <location>
        <begin position="154"/>
        <end position="183"/>
    </location>
</feature>
<feature type="transmembrane region" description="Helical" evidence="1">
    <location>
        <begin position="338"/>
        <end position="360"/>
    </location>
</feature>
<evidence type="ECO:0000313" key="2">
    <source>
        <dbReference type="EMBL" id="KAH7982062.1"/>
    </source>
</evidence>
<keyword evidence="1" id="KW-1133">Transmembrane helix</keyword>
<reference evidence="2" key="2">
    <citation type="submission" date="2021-09" db="EMBL/GenBank/DDBJ databases">
        <authorList>
            <person name="Jia N."/>
            <person name="Wang J."/>
            <person name="Shi W."/>
            <person name="Du L."/>
            <person name="Sun Y."/>
            <person name="Zhan W."/>
            <person name="Jiang J."/>
            <person name="Wang Q."/>
            <person name="Zhang B."/>
            <person name="Ji P."/>
            <person name="Sakyi L.B."/>
            <person name="Cui X."/>
            <person name="Yuan T."/>
            <person name="Jiang B."/>
            <person name="Yang W."/>
            <person name="Lam T.T.-Y."/>
            <person name="Chang Q."/>
            <person name="Ding S."/>
            <person name="Wang X."/>
            <person name="Zhu J."/>
            <person name="Ruan X."/>
            <person name="Zhao L."/>
            <person name="Wei J."/>
            <person name="Que T."/>
            <person name="Du C."/>
            <person name="Cheng J."/>
            <person name="Dai P."/>
            <person name="Han X."/>
            <person name="Huang E."/>
            <person name="Gao Y."/>
            <person name="Liu J."/>
            <person name="Shao H."/>
            <person name="Ye R."/>
            <person name="Li L."/>
            <person name="Wei W."/>
            <person name="Wang X."/>
            <person name="Wang C."/>
            <person name="Huo Q."/>
            <person name="Li W."/>
            <person name="Guo W."/>
            <person name="Chen H."/>
            <person name="Chen S."/>
            <person name="Zhou L."/>
            <person name="Zhou L."/>
            <person name="Ni X."/>
            <person name="Tian J."/>
            <person name="Zhou Y."/>
            <person name="Sheng Y."/>
            <person name="Liu T."/>
            <person name="Pan Y."/>
            <person name="Xia L."/>
            <person name="Li J."/>
            <person name="Zhao F."/>
            <person name="Cao W."/>
        </authorList>
    </citation>
    <scope>NUCLEOTIDE SEQUENCE</scope>
    <source>
        <strain evidence="2">Rsan-2018</strain>
        <tissue evidence="2">Larvae</tissue>
    </source>
</reference>
<feature type="transmembrane region" description="Helical" evidence="1">
    <location>
        <begin position="67"/>
        <end position="85"/>
    </location>
</feature>
<sequence length="361" mass="39994">MQRSDCSFVYTSAESVGLGMDLQRYERRTLCNIWGWFVRLFYICYLATRFAHYFGFITDQGCGSAELAGMLLLDLNFLLAAVVNYRLSISGHLIRNVVSIFPQATPGHPRFFFANVLAVVALLVWGVAIFSSVYQHEHVKVDNSVERSFLVLSYYVNGIFVFGTFCFSMALFNYVVYCICYALQDYRKKVTTLFARPAKPTVMNLVLRDFCALGGLIRDVSVAFRIVALLWFAAGAVYAVEVAVRWAFANGAPSSLAPSVLRVGVITSLLFLSSDVAARLHRQAIGIRSSVVAALDSLGIEGDRDTYVVVDRFANDCLPEDVPAVRLLRRWCLGRTTFLTWLVVAVAISGGAAAACYYAAN</sequence>
<protein>
    <submittedName>
        <fullName evidence="2">Uncharacterized protein</fullName>
    </submittedName>
</protein>
<feature type="transmembrane region" description="Helical" evidence="1">
    <location>
        <begin position="260"/>
        <end position="278"/>
    </location>
</feature>
<dbReference type="Proteomes" id="UP000821837">
    <property type="component" value="Chromosome 1"/>
</dbReference>
<keyword evidence="3" id="KW-1185">Reference proteome</keyword>
<feature type="transmembrane region" description="Helical" evidence="1">
    <location>
        <begin position="33"/>
        <end position="55"/>
    </location>
</feature>
<reference evidence="2" key="1">
    <citation type="journal article" date="2020" name="Cell">
        <title>Large-Scale Comparative Analyses of Tick Genomes Elucidate Their Genetic Diversity and Vector Capacities.</title>
        <authorList>
            <consortium name="Tick Genome and Microbiome Consortium (TIGMIC)"/>
            <person name="Jia N."/>
            <person name="Wang J."/>
            <person name="Shi W."/>
            <person name="Du L."/>
            <person name="Sun Y."/>
            <person name="Zhan W."/>
            <person name="Jiang J.F."/>
            <person name="Wang Q."/>
            <person name="Zhang B."/>
            <person name="Ji P."/>
            <person name="Bell-Sakyi L."/>
            <person name="Cui X.M."/>
            <person name="Yuan T.T."/>
            <person name="Jiang B.G."/>
            <person name="Yang W.F."/>
            <person name="Lam T.T."/>
            <person name="Chang Q.C."/>
            <person name="Ding S.J."/>
            <person name="Wang X.J."/>
            <person name="Zhu J.G."/>
            <person name="Ruan X.D."/>
            <person name="Zhao L."/>
            <person name="Wei J.T."/>
            <person name="Ye R.Z."/>
            <person name="Que T.C."/>
            <person name="Du C.H."/>
            <person name="Zhou Y.H."/>
            <person name="Cheng J.X."/>
            <person name="Dai P.F."/>
            <person name="Guo W.B."/>
            <person name="Han X.H."/>
            <person name="Huang E.J."/>
            <person name="Li L.F."/>
            <person name="Wei W."/>
            <person name="Gao Y.C."/>
            <person name="Liu J.Z."/>
            <person name="Shao H.Z."/>
            <person name="Wang X."/>
            <person name="Wang C.C."/>
            <person name="Yang T.C."/>
            <person name="Huo Q.B."/>
            <person name="Li W."/>
            <person name="Chen H.Y."/>
            <person name="Chen S.E."/>
            <person name="Zhou L.G."/>
            <person name="Ni X.B."/>
            <person name="Tian J.H."/>
            <person name="Sheng Y."/>
            <person name="Liu T."/>
            <person name="Pan Y.S."/>
            <person name="Xia L.Y."/>
            <person name="Li J."/>
            <person name="Zhao F."/>
            <person name="Cao W.C."/>
        </authorList>
    </citation>
    <scope>NUCLEOTIDE SEQUENCE</scope>
    <source>
        <strain evidence="2">Rsan-2018</strain>
    </source>
</reference>
<comment type="caution">
    <text evidence="2">The sequence shown here is derived from an EMBL/GenBank/DDBJ whole genome shotgun (WGS) entry which is preliminary data.</text>
</comment>
<name>A0A9D4QFT0_RHISA</name>
<feature type="transmembrane region" description="Helical" evidence="1">
    <location>
        <begin position="111"/>
        <end position="134"/>
    </location>
</feature>
<evidence type="ECO:0000256" key="1">
    <source>
        <dbReference type="SAM" id="Phobius"/>
    </source>
</evidence>
<keyword evidence="1" id="KW-0812">Transmembrane</keyword>
<accession>A0A9D4QFT0</accession>
<proteinExistence type="predicted"/>
<gene>
    <name evidence="2" type="ORF">HPB52_002857</name>
</gene>